<dbReference type="InterPro" id="IPR018113">
    <property type="entry name" value="PTrfase_EIIB_Cys"/>
</dbReference>
<dbReference type="RefSeq" id="WP_330639377.1">
    <property type="nucleotide sequence ID" value="NZ_CALWHC010000013.1"/>
</dbReference>
<dbReference type="CDD" id="cd00212">
    <property type="entry name" value="PTS_IIB_glc"/>
    <property type="match status" value="1"/>
</dbReference>
<feature type="active site" description="Phosphocysteine intermediate; for EIIB activity" evidence="11">
    <location>
        <position position="30"/>
    </location>
</feature>
<dbReference type="AlphaFoldDB" id="A0A916QA05"/>
<dbReference type="InterPro" id="IPR036878">
    <property type="entry name" value="Glu_permease_IIB"/>
</dbReference>
<dbReference type="GO" id="GO:0016301">
    <property type="term" value="F:kinase activity"/>
    <property type="evidence" value="ECO:0007669"/>
    <property type="project" value="UniProtKB-KW"/>
</dbReference>
<dbReference type="InterPro" id="IPR001996">
    <property type="entry name" value="PTS_IIB_1"/>
</dbReference>
<dbReference type="Gene3D" id="3.30.1360.60">
    <property type="entry name" value="Glucose permease domain IIB"/>
    <property type="match status" value="1"/>
</dbReference>
<evidence type="ECO:0000259" key="14">
    <source>
        <dbReference type="PROSITE" id="PS51103"/>
    </source>
</evidence>
<evidence type="ECO:0000256" key="10">
    <source>
        <dbReference type="ARBA" id="ARBA00023136"/>
    </source>
</evidence>
<dbReference type="SUPFAM" id="SSF55604">
    <property type="entry name" value="Glucose permease domain IIB"/>
    <property type="match status" value="1"/>
</dbReference>
<feature type="transmembrane region" description="Helical" evidence="12">
    <location>
        <begin position="190"/>
        <end position="206"/>
    </location>
</feature>
<name>A0A916QA05_9FIRM</name>
<feature type="transmembrane region" description="Helical" evidence="12">
    <location>
        <begin position="109"/>
        <end position="132"/>
    </location>
</feature>
<evidence type="ECO:0000259" key="13">
    <source>
        <dbReference type="PROSITE" id="PS51098"/>
    </source>
</evidence>
<evidence type="ECO:0000256" key="11">
    <source>
        <dbReference type="PROSITE-ProRule" id="PRU00421"/>
    </source>
</evidence>
<evidence type="ECO:0000256" key="12">
    <source>
        <dbReference type="SAM" id="Phobius"/>
    </source>
</evidence>
<dbReference type="Pfam" id="PF02378">
    <property type="entry name" value="PTS_EIIC"/>
    <property type="match status" value="1"/>
</dbReference>
<feature type="transmembrane region" description="Helical" evidence="12">
    <location>
        <begin position="162"/>
        <end position="183"/>
    </location>
</feature>
<dbReference type="GO" id="GO:0009401">
    <property type="term" value="P:phosphoenolpyruvate-dependent sugar phosphotransferase system"/>
    <property type="evidence" value="ECO:0007669"/>
    <property type="project" value="UniProtKB-KW"/>
</dbReference>
<keyword evidence="7 12" id="KW-0812">Transmembrane</keyword>
<evidence type="ECO:0000313" key="15">
    <source>
        <dbReference type="EMBL" id="GFO85346.1"/>
    </source>
</evidence>
<dbReference type="InterPro" id="IPR011296">
    <property type="entry name" value="PTS_IIBC_treh"/>
</dbReference>
<feature type="domain" description="PTS EIIC type-1" evidence="14">
    <location>
        <begin position="110"/>
        <end position="480"/>
    </location>
</feature>
<sequence>MEIMSKFTNDAKKMLELVGGRENIVSFTHCATRMRFVLADDKKADVKGIEALSCVKGSFTQGGQFQVIIGNQVSMFYDEFSEISNMDGVNKQEVKKAAKGNMNLLQRAVANLAEIFAPIIPAIIVGGLILGFRNIIGDIKLLEDGTKSITEVYQFWKGTYDFLWLIGEAIFTFLPVAVTWSVCKKMNVDQVLGIVLGITLVSPQLMSASDYVSAVEAGKAVQYWDFGAFHINMVGYQSQVIPAILVGLVFSVIYRFLKKHVPDVISMIVVPFCSLVPSVLLAHTIIGPFGRMIGDGLANIIMAGFSSSAAWLFSGIYGFLYPLLVITGLHHSMLPIDLQTAATMGGIYTFPVVALSNIAQATAVMAFVFVNRKDAQIKEVGIPSFISGYLGVTEPAMFGVNLKYLYPFIGAMIASGIMGIVSRSFGVIANSVGVGGIPAFLSMRGDKIPAYILCILADIVLAFIITVILSRTKLKDYGNK</sequence>
<dbReference type="InterPro" id="IPR003352">
    <property type="entry name" value="PTS_EIIC"/>
</dbReference>
<evidence type="ECO:0000256" key="6">
    <source>
        <dbReference type="ARBA" id="ARBA00022683"/>
    </source>
</evidence>
<dbReference type="EMBL" id="BLYI01000035">
    <property type="protein sequence ID" value="GFO85346.1"/>
    <property type="molecule type" value="Genomic_DNA"/>
</dbReference>
<keyword evidence="8" id="KW-0418">Kinase</keyword>
<feature type="transmembrane region" description="Helical" evidence="12">
    <location>
        <begin position="404"/>
        <end position="428"/>
    </location>
</feature>
<reference evidence="15" key="1">
    <citation type="submission" date="2020-06" db="EMBL/GenBank/DDBJ databases">
        <title>Characterization of fructooligosaccharide metabolism and fructooligosaccharide-degrading enzymes in human commensal butyrate producers.</title>
        <authorList>
            <person name="Tanno H."/>
            <person name="Fujii T."/>
            <person name="Hirano K."/>
            <person name="Maeno S."/>
            <person name="Tonozuka T."/>
            <person name="Sakamoto M."/>
            <person name="Ohkuma M."/>
            <person name="Tochio T."/>
            <person name="Endo A."/>
        </authorList>
    </citation>
    <scope>NUCLEOTIDE SEQUENCE</scope>
    <source>
        <strain evidence="15">JCM 17466</strain>
    </source>
</reference>
<feature type="domain" description="PTS EIIB type-1" evidence="13">
    <location>
        <begin position="8"/>
        <end position="90"/>
    </location>
</feature>
<evidence type="ECO:0000313" key="16">
    <source>
        <dbReference type="Proteomes" id="UP000613208"/>
    </source>
</evidence>
<dbReference type="NCBIfam" id="TIGR00826">
    <property type="entry name" value="EIIB_glc"/>
    <property type="match status" value="1"/>
</dbReference>
<gene>
    <name evidence="15" type="ORF">ANBU17_16930</name>
</gene>
<feature type="transmembrane region" description="Helical" evidence="12">
    <location>
        <begin position="292"/>
        <end position="312"/>
    </location>
</feature>
<evidence type="ECO:0000256" key="1">
    <source>
        <dbReference type="ARBA" id="ARBA00004651"/>
    </source>
</evidence>
<dbReference type="PROSITE" id="PS01035">
    <property type="entry name" value="PTS_EIIB_TYPE_1_CYS"/>
    <property type="match status" value="1"/>
</dbReference>
<keyword evidence="3" id="KW-1003">Cell membrane</keyword>
<proteinExistence type="predicted"/>
<feature type="transmembrane region" description="Helical" evidence="12">
    <location>
        <begin position="264"/>
        <end position="286"/>
    </location>
</feature>
<dbReference type="FunFam" id="3.30.1360.60:FF:000001">
    <property type="entry name" value="PTS system glucose-specific IIBC component PtsG"/>
    <property type="match status" value="1"/>
</dbReference>
<feature type="transmembrane region" description="Helical" evidence="12">
    <location>
        <begin position="448"/>
        <end position="470"/>
    </location>
</feature>
<keyword evidence="9 12" id="KW-1133">Transmembrane helix</keyword>
<comment type="subcellular location">
    <subcellularLocation>
        <location evidence="1">Cell membrane</location>
        <topology evidence="1">Multi-pass membrane protein</topology>
    </subcellularLocation>
</comment>
<dbReference type="GO" id="GO:0005886">
    <property type="term" value="C:plasma membrane"/>
    <property type="evidence" value="ECO:0007669"/>
    <property type="project" value="UniProtKB-SubCell"/>
</dbReference>
<keyword evidence="2" id="KW-0813">Transport</keyword>
<dbReference type="PROSITE" id="PS51098">
    <property type="entry name" value="PTS_EIIB_TYPE_1"/>
    <property type="match status" value="1"/>
</dbReference>
<dbReference type="Pfam" id="PF00367">
    <property type="entry name" value="PTS_EIIB"/>
    <property type="match status" value="1"/>
</dbReference>
<evidence type="ECO:0000256" key="9">
    <source>
        <dbReference type="ARBA" id="ARBA00022989"/>
    </source>
</evidence>
<evidence type="ECO:0000256" key="5">
    <source>
        <dbReference type="ARBA" id="ARBA00022679"/>
    </source>
</evidence>
<evidence type="ECO:0000256" key="8">
    <source>
        <dbReference type="ARBA" id="ARBA00022777"/>
    </source>
</evidence>
<keyword evidence="10 12" id="KW-0472">Membrane</keyword>
<dbReference type="Proteomes" id="UP000613208">
    <property type="component" value="Unassembled WGS sequence"/>
</dbReference>
<organism evidence="15 16">
    <name type="scientific">Anaerostipes butyraticus</name>
    <dbReference type="NCBI Taxonomy" id="645466"/>
    <lineage>
        <taxon>Bacteria</taxon>
        <taxon>Bacillati</taxon>
        <taxon>Bacillota</taxon>
        <taxon>Clostridia</taxon>
        <taxon>Lachnospirales</taxon>
        <taxon>Lachnospiraceae</taxon>
        <taxon>Anaerostipes</taxon>
    </lineage>
</organism>
<comment type="caution">
    <text evidence="15">The sequence shown here is derived from an EMBL/GenBank/DDBJ whole genome shotgun (WGS) entry which is preliminary data.</text>
</comment>
<feature type="transmembrane region" description="Helical" evidence="12">
    <location>
        <begin position="348"/>
        <end position="370"/>
    </location>
</feature>
<keyword evidence="5" id="KW-0808">Transferase</keyword>
<dbReference type="NCBIfam" id="TIGR01992">
    <property type="entry name" value="PTS-IIBC-Tre"/>
    <property type="match status" value="1"/>
</dbReference>
<accession>A0A916QA05</accession>
<dbReference type="GO" id="GO:0008982">
    <property type="term" value="F:protein-N(PI)-phosphohistidine-sugar phosphotransferase activity"/>
    <property type="evidence" value="ECO:0007669"/>
    <property type="project" value="InterPro"/>
</dbReference>
<evidence type="ECO:0000256" key="7">
    <source>
        <dbReference type="ARBA" id="ARBA00022692"/>
    </source>
</evidence>
<protein>
    <submittedName>
        <fullName evidence="15">PTS maltose transporter subunit IIBC</fullName>
    </submittedName>
</protein>
<feature type="transmembrane region" description="Helical" evidence="12">
    <location>
        <begin position="240"/>
        <end position="257"/>
    </location>
</feature>
<evidence type="ECO:0000256" key="3">
    <source>
        <dbReference type="ARBA" id="ARBA00022475"/>
    </source>
</evidence>
<dbReference type="InterPro" id="IPR013013">
    <property type="entry name" value="PTS_EIIC_1"/>
</dbReference>
<keyword evidence="4" id="KW-0762">Sugar transport</keyword>
<keyword evidence="6" id="KW-0598">Phosphotransferase system</keyword>
<evidence type="ECO:0000256" key="2">
    <source>
        <dbReference type="ARBA" id="ARBA00022448"/>
    </source>
</evidence>
<dbReference type="PROSITE" id="PS51103">
    <property type="entry name" value="PTS_EIIC_TYPE_1"/>
    <property type="match status" value="1"/>
</dbReference>
<dbReference type="GO" id="GO:0015574">
    <property type="term" value="F:trehalose transmembrane transporter activity"/>
    <property type="evidence" value="ECO:0007669"/>
    <property type="project" value="InterPro"/>
</dbReference>
<dbReference type="InterPro" id="IPR050558">
    <property type="entry name" value="PTS_Sugar-Specific_Components"/>
</dbReference>
<keyword evidence="16" id="KW-1185">Reference proteome</keyword>
<dbReference type="GO" id="GO:0090589">
    <property type="term" value="F:protein-phosphocysteine-trehalose phosphotransferase system transporter activity"/>
    <property type="evidence" value="ECO:0007669"/>
    <property type="project" value="TreeGrafter"/>
</dbReference>
<evidence type="ECO:0000256" key="4">
    <source>
        <dbReference type="ARBA" id="ARBA00022597"/>
    </source>
</evidence>
<dbReference type="PANTHER" id="PTHR30175:SF4">
    <property type="entry name" value="PTS SYSTEM TREHALOSE-SPECIFIC EIIBC COMPONENT"/>
    <property type="match status" value="1"/>
</dbReference>
<dbReference type="PANTHER" id="PTHR30175">
    <property type="entry name" value="PHOSPHOTRANSFERASE SYSTEM TRANSPORT PROTEIN"/>
    <property type="match status" value="1"/>
</dbReference>
<dbReference type="NCBIfam" id="NF008236">
    <property type="entry name" value="PRK11007.1"/>
    <property type="match status" value="1"/>
</dbReference>